<proteinExistence type="predicted"/>
<dbReference type="EMBL" id="SNRW01001760">
    <property type="protein sequence ID" value="KAA6395142.1"/>
    <property type="molecule type" value="Genomic_DNA"/>
</dbReference>
<reference evidence="1 2" key="1">
    <citation type="submission" date="2019-03" db="EMBL/GenBank/DDBJ databases">
        <title>Single cell metagenomics reveals metabolic interactions within the superorganism composed of flagellate Streblomastix strix and complex community of Bacteroidetes bacteria on its surface.</title>
        <authorList>
            <person name="Treitli S.C."/>
            <person name="Kolisko M."/>
            <person name="Husnik F."/>
            <person name="Keeling P."/>
            <person name="Hampl V."/>
        </authorList>
    </citation>
    <scope>NUCLEOTIDE SEQUENCE [LARGE SCALE GENOMIC DNA]</scope>
    <source>
        <strain evidence="1">ST1C</strain>
    </source>
</reference>
<evidence type="ECO:0000313" key="2">
    <source>
        <dbReference type="Proteomes" id="UP000324800"/>
    </source>
</evidence>
<evidence type="ECO:0000313" key="1">
    <source>
        <dbReference type="EMBL" id="KAA6395142.1"/>
    </source>
</evidence>
<accession>A0A5J4WKS5</accession>
<organism evidence="1 2">
    <name type="scientific">Streblomastix strix</name>
    <dbReference type="NCBI Taxonomy" id="222440"/>
    <lineage>
        <taxon>Eukaryota</taxon>
        <taxon>Metamonada</taxon>
        <taxon>Preaxostyla</taxon>
        <taxon>Oxymonadida</taxon>
        <taxon>Streblomastigidae</taxon>
        <taxon>Streblomastix</taxon>
    </lineage>
</organism>
<name>A0A5J4WKS5_9EUKA</name>
<comment type="caution">
    <text evidence="1">The sequence shown here is derived from an EMBL/GenBank/DDBJ whole genome shotgun (WGS) entry which is preliminary data.</text>
</comment>
<sequence length="229" mass="27076">MQDINLSDDSVVEETQSKESIPTFNILLVSSTHENQDIYHVFYVTNIDGLTRQKFCPHCQQQAFDPKDINFSRNYESHVSLCKIKGGQIIKKVKLDEQPHPFCPHIYRNETYAYLLANEKEKQFKPTVNYITYDFETVERKVLKYYGKPTIVNEKKQEVIDEQGNKQIVCNSQWISELIPLSVASTIKLKWRYQYQQDKQYKQIETIFGPTAQKTIYFDLRYGFDFINQ</sequence>
<dbReference type="Proteomes" id="UP000324800">
    <property type="component" value="Unassembled WGS sequence"/>
</dbReference>
<gene>
    <name evidence="1" type="ORF">EZS28_009330</name>
</gene>
<protein>
    <submittedName>
        <fullName evidence="1">Uncharacterized protein</fullName>
    </submittedName>
</protein>
<dbReference type="AlphaFoldDB" id="A0A5J4WKS5"/>